<reference evidence="4 5" key="1">
    <citation type="submission" date="2024-01" db="EMBL/GenBank/DDBJ databases">
        <title>Complete genome of Cladobotryum mycophilum ATHUM6906.</title>
        <authorList>
            <person name="Christinaki A.C."/>
            <person name="Myridakis A.I."/>
            <person name="Kouvelis V.N."/>
        </authorList>
    </citation>
    <scope>NUCLEOTIDE SEQUENCE [LARGE SCALE GENOMIC DNA]</scope>
    <source>
        <strain evidence="4 5">ATHUM6906</strain>
    </source>
</reference>
<feature type="compositionally biased region" description="Low complexity" evidence="2">
    <location>
        <begin position="297"/>
        <end position="307"/>
    </location>
</feature>
<sequence length="733" mass="81229">MANRFYNQASRELGLGTHHHNHLPMHLRRDSRHKESIHERVNVSTKSEDQELTHALSNRRRFPESLHFTPSSLRHRSRTASTRSSISSANVPDSATSYSHSTLASPISTTYTSDISEVFSTHNLEVSRPASRVLHRHKPSTGTCSTYVNDDDEGFVTIQSDLASKIRDIRVVTPVPSSDNEYIIPPDSPSTLASSSPIKEEEELTPSSSHDWPQPEPASEPALASKWESSSTSSDDCSPRDTEAILDYTLQLIYGVDLGEASKTTTALRRLVCKFVGDVGNSIWVAPSDAELTQVMSTSSSSSTPSQGGSGAGSQGGGKRKKLGKGDEDEGDFSEGEGSGFLPTKRPRPNPRDDENLRLSCPFRKRNPQRFNVRDHHSCAMTYFPKFAELRQHIVKQHKRDDPSAFVCDRCNRDFRTRKDLRDHQRLPKELMCDISDHDPESGVDGSTSNKLLSRKRVSGASPEAQWKEIWNILFPDDEDSHIQQYHFTPVIEHFELSNHYLSSFQLLQDSLRDKISNPATLETLSTKFQQCFIEAVERCIASAQNMPYVNRSNKKNEPLRASGLQNLVPRKAKEILPRPDSGVVMMDELSEESGSIRNSAIGLGPRDSVRTVIKGGGPRRGSNLAIESMRDIQPAATPATSTMFDQDLMGQLAMPPMDITAGSMDPSAAVQAWNSGVLYPHHGDEVHANFPMGDHFPGPGEMTPHTDLNWGDAYYQTNFNGMGDRFAGFGGS</sequence>
<organism evidence="4 5">
    <name type="scientific">Cladobotryum mycophilum</name>
    <dbReference type="NCBI Taxonomy" id="491253"/>
    <lineage>
        <taxon>Eukaryota</taxon>
        <taxon>Fungi</taxon>
        <taxon>Dikarya</taxon>
        <taxon>Ascomycota</taxon>
        <taxon>Pezizomycotina</taxon>
        <taxon>Sordariomycetes</taxon>
        <taxon>Hypocreomycetidae</taxon>
        <taxon>Hypocreales</taxon>
        <taxon>Hypocreaceae</taxon>
        <taxon>Cladobotryum</taxon>
    </lineage>
</organism>
<keyword evidence="1" id="KW-0479">Metal-binding</keyword>
<feature type="region of interest" description="Disordered" evidence="2">
    <location>
        <begin position="176"/>
        <end position="240"/>
    </location>
</feature>
<protein>
    <recommendedName>
        <fullName evidence="3">C2H2-type domain-containing protein</fullName>
    </recommendedName>
</protein>
<feature type="region of interest" description="Disordered" evidence="2">
    <location>
        <begin position="295"/>
        <end position="361"/>
    </location>
</feature>
<feature type="region of interest" description="Disordered" evidence="2">
    <location>
        <begin position="1"/>
        <end position="103"/>
    </location>
</feature>
<dbReference type="PROSITE" id="PS50157">
    <property type="entry name" value="ZINC_FINGER_C2H2_2"/>
    <property type="match status" value="1"/>
</dbReference>
<evidence type="ECO:0000256" key="1">
    <source>
        <dbReference type="PROSITE-ProRule" id="PRU00042"/>
    </source>
</evidence>
<feature type="compositionally biased region" description="Low complexity" evidence="2">
    <location>
        <begin position="79"/>
        <end position="89"/>
    </location>
</feature>
<evidence type="ECO:0000313" key="4">
    <source>
        <dbReference type="EMBL" id="KAK5995353.1"/>
    </source>
</evidence>
<gene>
    <name evidence="4" type="ORF">PT974_03757</name>
</gene>
<proteinExistence type="predicted"/>
<feature type="compositionally biased region" description="Gly residues" evidence="2">
    <location>
        <begin position="308"/>
        <end position="317"/>
    </location>
</feature>
<keyword evidence="1" id="KW-0863">Zinc-finger</keyword>
<feature type="compositionally biased region" description="Polar residues" evidence="2">
    <location>
        <begin position="1"/>
        <end position="10"/>
    </location>
</feature>
<keyword evidence="1" id="KW-0862">Zinc</keyword>
<feature type="compositionally biased region" description="Polar residues" evidence="2">
    <location>
        <begin position="90"/>
        <end position="103"/>
    </location>
</feature>
<keyword evidence="5" id="KW-1185">Reference proteome</keyword>
<evidence type="ECO:0000313" key="5">
    <source>
        <dbReference type="Proteomes" id="UP001338125"/>
    </source>
</evidence>
<dbReference type="Gene3D" id="3.30.160.60">
    <property type="entry name" value="Classic Zinc Finger"/>
    <property type="match status" value="1"/>
</dbReference>
<dbReference type="PANTHER" id="PTHR38166">
    <property type="entry name" value="C2H2-TYPE DOMAIN-CONTAINING PROTEIN-RELATED"/>
    <property type="match status" value="1"/>
</dbReference>
<feature type="compositionally biased region" description="Low complexity" evidence="2">
    <location>
        <begin position="225"/>
        <end position="236"/>
    </location>
</feature>
<evidence type="ECO:0000259" key="3">
    <source>
        <dbReference type="PROSITE" id="PS50157"/>
    </source>
</evidence>
<comment type="caution">
    <text evidence="4">The sequence shown here is derived from an EMBL/GenBank/DDBJ whole genome shotgun (WGS) entry which is preliminary data.</text>
</comment>
<accession>A0ABR0ST68</accession>
<dbReference type="Proteomes" id="UP001338125">
    <property type="component" value="Unassembled WGS sequence"/>
</dbReference>
<name>A0ABR0ST68_9HYPO</name>
<dbReference type="EMBL" id="JAVFKD010000004">
    <property type="protein sequence ID" value="KAK5995353.1"/>
    <property type="molecule type" value="Genomic_DNA"/>
</dbReference>
<feature type="domain" description="C2H2-type" evidence="3">
    <location>
        <begin position="406"/>
        <end position="427"/>
    </location>
</feature>
<feature type="compositionally biased region" description="Basic residues" evidence="2">
    <location>
        <begin position="17"/>
        <end position="31"/>
    </location>
</feature>
<dbReference type="PANTHER" id="PTHR38166:SF1">
    <property type="entry name" value="C2H2-TYPE DOMAIN-CONTAINING PROTEIN"/>
    <property type="match status" value="1"/>
</dbReference>
<feature type="compositionally biased region" description="Basic and acidic residues" evidence="2">
    <location>
        <begin position="32"/>
        <end position="52"/>
    </location>
</feature>
<dbReference type="InterPro" id="IPR013087">
    <property type="entry name" value="Znf_C2H2_type"/>
</dbReference>
<evidence type="ECO:0000256" key="2">
    <source>
        <dbReference type="SAM" id="MobiDB-lite"/>
    </source>
</evidence>